<gene>
    <name evidence="2" type="ORF">SNE40_023238</name>
</gene>
<dbReference type="Proteomes" id="UP001347796">
    <property type="component" value="Unassembled WGS sequence"/>
</dbReference>
<accession>A0AAN8FY29</accession>
<keyword evidence="3" id="KW-1185">Reference proteome</keyword>
<protein>
    <submittedName>
        <fullName evidence="2">Uncharacterized protein</fullName>
    </submittedName>
</protein>
<feature type="compositionally biased region" description="Basic and acidic residues" evidence="1">
    <location>
        <begin position="43"/>
        <end position="58"/>
    </location>
</feature>
<dbReference type="EMBL" id="JAZGQO010000021">
    <property type="protein sequence ID" value="KAK6166582.1"/>
    <property type="molecule type" value="Genomic_DNA"/>
</dbReference>
<name>A0AAN8FY29_PATCE</name>
<evidence type="ECO:0000313" key="3">
    <source>
        <dbReference type="Proteomes" id="UP001347796"/>
    </source>
</evidence>
<proteinExistence type="predicted"/>
<reference evidence="2 3" key="1">
    <citation type="submission" date="2024-01" db="EMBL/GenBank/DDBJ databases">
        <title>The genome of the rayed Mediterranean limpet Patella caerulea (Linnaeus, 1758).</title>
        <authorList>
            <person name="Anh-Thu Weber A."/>
            <person name="Halstead-Nussloch G."/>
        </authorList>
    </citation>
    <scope>NUCLEOTIDE SEQUENCE [LARGE SCALE GENOMIC DNA]</scope>
    <source>
        <strain evidence="2">AATW-2023a</strain>
        <tissue evidence="2">Whole specimen</tissue>
    </source>
</reference>
<comment type="caution">
    <text evidence="2">The sequence shown here is derived from an EMBL/GenBank/DDBJ whole genome shotgun (WGS) entry which is preliminary data.</text>
</comment>
<feature type="compositionally biased region" description="Basic and acidic residues" evidence="1">
    <location>
        <begin position="78"/>
        <end position="90"/>
    </location>
</feature>
<evidence type="ECO:0000313" key="2">
    <source>
        <dbReference type="EMBL" id="KAK6166582.1"/>
    </source>
</evidence>
<dbReference type="AlphaFoldDB" id="A0AAN8FY29"/>
<organism evidence="2 3">
    <name type="scientific">Patella caerulea</name>
    <name type="common">Rayed Mediterranean limpet</name>
    <dbReference type="NCBI Taxonomy" id="87958"/>
    <lineage>
        <taxon>Eukaryota</taxon>
        <taxon>Metazoa</taxon>
        <taxon>Spiralia</taxon>
        <taxon>Lophotrochozoa</taxon>
        <taxon>Mollusca</taxon>
        <taxon>Gastropoda</taxon>
        <taxon>Patellogastropoda</taxon>
        <taxon>Patelloidea</taxon>
        <taxon>Patellidae</taxon>
        <taxon>Patella</taxon>
    </lineage>
</organism>
<feature type="region of interest" description="Disordered" evidence="1">
    <location>
        <begin position="39"/>
        <end position="90"/>
    </location>
</feature>
<sequence>MSTKDSTSSSFLLESHHALQRLILALELDQELRVAKLPTNRTSDAKSQEQSGCDHNDQLETPDQLLQEDISTGSSSSKLDKELSPDFKVSDKPLNIQEKSLIKNATASEKKMIQF</sequence>
<evidence type="ECO:0000256" key="1">
    <source>
        <dbReference type="SAM" id="MobiDB-lite"/>
    </source>
</evidence>